<evidence type="ECO:0000256" key="1">
    <source>
        <dbReference type="SAM" id="MobiDB-lite"/>
    </source>
</evidence>
<evidence type="ECO:0000313" key="2">
    <source>
        <dbReference type="EMBL" id="SPD10631.1"/>
    </source>
</evidence>
<dbReference type="InterPro" id="IPR008507">
    <property type="entry name" value="DUF789"/>
</dbReference>
<dbReference type="PANTHER" id="PTHR31343">
    <property type="entry name" value="T15D22.8"/>
    <property type="match status" value="1"/>
</dbReference>
<dbReference type="PANTHER" id="PTHR31343:SF4">
    <property type="entry name" value="DUF789 DOMAIN-CONTAINING PROTEIN"/>
    <property type="match status" value="1"/>
</dbReference>
<evidence type="ECO:0008006" key="3">
    <source>
        <dbReference type="Google" id="ProtNLM"/>
    </source>
</evidence>
<feature type="compositionally biased region" description="Basic and acidic residues" evidence="1">
    <location>
        <begin position="47"/>
        <end position="64"/>
    </location>
</feature>
<feature type="region of interest" description="Disordered" evidence="1">
    <location>
        <begin position="237"/>
        <end position="258"/>
    </location>
</feature>
<dbReference type="AlphaFoldDB" id="A0A2N9HG11"/>
<dbReference type="EMBL" id="OIVN01003347">
    <property type="protein sequence ID" value="SPD10631.1"/>
    <property type="molecule type" value="Genomic_DNA"/>
</dbReference>
<gene>
    <name evidence="2" type="ORF">FSB_LOCUS38513</name>
</gene>
<proteinExistence type="predicted"/>
<sequence length="444" mass="50114">MSNSGGFALTRTHGSDRFYNPPPVRMHQQLLLQQQQHKRQLHSQKAVKPEKRVDSAEAQTRTDSDDSALSRPNSVCSSSPPRNADSTNLDRLVESVTPFVPAQSFSEARKRGWRNREADIHPYFSLGDLWESFREWSVYGVGVPLLLNGSDSVKQYYVPSLSGIQLYTDPHRLRHSRSRYWSLSDVMSQHTFVMKIINISFKHGSGGGSSIPSGVVAEKVVVAVMLVWQWWQWKPGEDSDAESSRETSSAGSSDCEAERRAKSIVDGLRVQHDLMSLSHQRMSRLTLRDKPPMSSSSDETEISNLASQFPELRLYKSCDLLPASWVSVAWYPIYRIPVGPTLQSLDASFLTFHSLSTHSRSKNKPQFHPSSGRKVYRVDESAKISLPVFGLASYKLRGSILTPSGAYESQQANSLLQAADNWLRRLQVNLPDFQFFVSHNSQWR</sequence>
<name>A0A2N9HG11_FAGSY</name>
<dbReference type="Pfam" id="PF05623">
    <property type="entry name" value="DUF789"/>
    <property type="match status" value="2"/>
</dbReference>
<protein>
    <recommendedName>
        <fullName evidence="3">DUF789 domain-containing protein</fullName>
    </recommendedName>
</protein>
<reference evidence="2" key="1">
    <citation type="submission" date="2018-02" db="EMBL/GenBank/DDBJ databases">
        <authorList>
            <person name="Cohen D.B."/>
            <person name="Kent A.D."/>
        </authorList>
    </citation>
    <scope>NUCLEOTIDE SEQUENCE</scope>
</reference>
<feature type="region of interest" description="Disordered" evidence="1">
    <location>
        <begin position="1"/>
        <end position="88"/>
    </location>
</feature>
<accession>A0A2N9HG11</accession>
<organism evidence="2">
    <name type="scientific">Fagus sylvatica</name>
    <name type="common">Beechnut</name>
    <dbReference type="NCBI Taxonomy" id="28930"/>
    <lineage>
        <taxon>Eukaryota</taxon>
        <taxon>Viridiplantae</taxon>
        <taxon>Streptophyta</taxon>
        <taxon>Embryophyta</taxon>
        <taxon>Tracheophyta</taxon>
        <taxon>Spermatophyta</taxon>
        <taxon>Magnoliopsida</taxon>
        <taxon>eudicotyledons</taxon>
        <taxon>Gunneridae</taxon>
        <taxon>Pentapetalae</taxon>
        <taxon>rosids</taxon>
        <taxon>fabids</taxon>
        <taxon>Fagales</taxon>
        <taxon>Fagaceae</taxon>
        <taxon>Fagus</taxon>
    </lineage>
</organism>
<feature type="compositionally biased region" description="Polar residues" evidence="1">
    <location>
        <begin position="70"/>
        <end position="88"/>
    </location>
</feature>